<dbReference type="OrthoDB" id="5571448at2"/>
<proteinExistence type="predicted"/>
<dbReference type="Pfam" id="PF12633">
    <property type="entry name" value="Adenyl_cycl_N"/>
    <property type="match status" value="1"/>
</dbReference>
<organism evidence="2 3">
    <name type="scientific">Methylomonas methanica (strain DSM 25384 / MC09)</name>
    <dbReference type="NCBI Taxonomy" id="857087"/>
    <lineage>
        <taxon>Bacteria</taxon>
        <taxon>Pseudomonadati</taxon>
        <taxon>Pseudomonadota</taxon>
        <taxon>Gammaproteobacteria</taxon>
        <taxon>Methylococcales</taxon>
        <taxon>Methylococcaceae</taxon>
        <taxon>Methylomonas</taxon>
    </lineage>
</organism>
<dbReference type="InterPro" id="IPR000274">
    <property type="entry name" value="Adenylate_cyclase_1"/>
</dbReference>
<dbReference type="Gene3D" id="3.30.460.10">
    <property type="entry name" value="Beta Polymerase, domain 2"/>
    <property type="match status" value="1"/>
</dbReference>
<dbReference type="RefSeq" id="WP_013818037.1">
    <property type="nucleotide sequence ID" value="NC_015572.1"/>
</dbReference>
<keyword evidence="3" id="KW-1185">Reference proteome</keyword>
<evidence type="ECO:0000259" key="1">
    <source>
        <dbReference type="Pfam" id="PF12633"/>
    </source>
</evidence>
<feature type="domain" description="Adenylate cyclase class-I N-terminal" evidence="1">
    <location>
        <begin position="22"/>
        <end position="216"/>
    </location>
</feature>
<dbReference type="GO" id="GO:0006171">
    <property type="term" value="P:cAMP biosynthetic process"/>
    <property type="evidence" value="ECO:0007669"/>
    <property type="project" value="InterPro"/>
</dbReference>
<dbReference type="EMBL" id="CP002738">
    <property type="protein sequence ID" value="AEF99777.1"/>
    <property type="molecule type" value="Genomic_DNA"/>
</dbReference>
<gene>
    <name evidence="2" type="ordered locus">Metme_1354</name>
</gene>
<dbReference type="GO" id="GO:0004016">
    <property type="term" value="F:adenylate cyclase activity"/>
    <property type="evidence" value="ECO:0007669"/>
    <property type="project" value="InterPro"/>
</dbReference>
<dbReference type="SUPFAM" id="SSF81301">
    <property type="entry name" value="Nucleotidyltransferase"/>
    <property type="match status" value="1"/>
</dbReference>
<dbReference type="Proteomes" id="UP000008888">
    <property type="component" value="Chromosome"/>
</dbReference>
<dbReference type="InterPro" id="IPR024685">
    <property type="entry name" value="Adenylate_cyclase_1_N"/>
</dbReference>
<dbReference type="STRING" id="857087.Metme_1354"/>
<evidence type="ECO:0000313" key="2">
    <source>
        <dbReference type="EMBL" id="AEF99777.1"/>
    </source>
</evidence>
<dbReference type="AlphaFoldDB" id="F9ZY47"/>
<dbReference type="PANTHER" id="PTHR38760:SF1">
    <property type="entry name" value="ADENYLATE CYCLASE"/>
    <property type="match status" value="1"/>
</dbReference>
<dbReference type="InterPro" id="IPR043519">
    <property type="entry name" value="NT_sf"/>
</dbReference>
<reference evidence="2 3" key="1">
    <citation type="journal article" date="2011" name="J. Bacteriol.">
        <title>Complete Genome Sequence of the Aerobic Marine Methanotroph Methylomonas methanica MC09.</title>
        <authorList>
            <person name="Boden R."/>
            <person name="Cunliffe M."/>
            <person name="Scanlan J."/>
            <person name="Moussard H."/>
            <person name="Kits K.D."/>
            <person name="Klotz M.G."/>
            <person name="Jetten M.S."/>
            <person name="Vuilleumier S."/>
            <person name="Han J."/>
            <person name="Peters L."/>
            <person name="Mikhailova N."/>
            <person name="Teshima H."/>
            <person name="Tapia R."/>
            <person name="Kyrpides N."/>
            <person name="Ivanova N."/>
            <person name="Pagani I."/>
            <person name="Cheng J.F."/>
            <person name="Goodwin L."/>
            <person name="Han C."/>
            <person name="Hauser L."/>
            <person name="Land M.L."/>
            <person name="Lapidus A."/>
            <person name="Lucas S."/>
            <person name="Pitluck S."/>
            <person name="Woyke T."/>
            <person name="Stein L."/>
            <person name="Murrell J.C."/>
        </authorList>
    </citation>
    <scope>NUCLEOTIDE SEQUENCE [LARGE SCALE GENOMIC DNA]</scope>
    <source>
        <strain evidence="2 3">MC09</strain>
    </source>
</reference>
<dbReference type="PANTHER" id="PTHR38760">
    <property type="entry name" value="ADENYLATE CYCLASE"/>
    <property type="match status" value="1"/>
</dbReference>
<evidence type="ECO:0000313" key="3">
    <source>
        <dbReference type="Proteomes" id="UP000008888"/>
    </source>
</evidence>
<reference key="2">
    <citation type="submission" date="2011-05" db="EMBL/GenBank/DDBJ databases">
        <title>Complete genome sequence of the aerobic marine methanotroph Methylomonas methanica MC09.</title>
        <authorList>
            <person name="Boden R."/>
            <person name="Cunliffe M."/>
            <person name="Scanlan J."/>
            <person name="Moussard H."/>
            <person name="Kits K.D."/>
            <person name="Klotz M."/>
            <person name="Jetten M."/>
            <person name="Vuilleumier S."/>
            <person name="Han J."/>
            <person name="Peters L."/>
            <person name="Mikhailova N."/>
            <person name="Teshima H."/>
            <person name="Tapia R."/>
            <person name="Kyrpides N."/>
            <person name="Ivanova N."/>
            <person name="Pagani I."/>
            <person name="Cheng J.-F."/>
            <person name="Goodwin L."/>
            <person name="Han C."/>
            <person name="Hauser L."/>
            <person name="Land M."/>
            <person name="Lapidus A."/>
            <person name="Lucas S."/>
            <person name="Pitluck S."/>
            <person name="Woyke T."/>
            <person name="Stein L.Y."/>
            <person name="Murrell C."/>
        </authorList>
    </citation>
    <scope>NUCLEOTIDE SEQUENCE</scope>
    <source>
        <strain>MC09</strain>
    </source>
</reference>
<dbReference type="eggNOG" id="COG3072">
    <property type="taxonomic scope" value="Bacteria"/>
</dbReference>
<reference evidence="3" key="3">
    <citation type="submission" date="2011-05" db="EMBL/GenBank/DDBJ databases">
        <title>Complete sequence of Methylomonas methanica MC09.</title>
        <authorList>
            <consortium name="US DOE Joint Genome Institute"/>
            <person name="Lucas S."/>
            <person name="Han J."/>
            <person name="Lapidus A."/>
            <person name="Cheng J.-F."/>
            <person name="Goodwin L."/>
            <person name="Pitluck S."/>
            <person name="Peters L."/>
            <person name="Mikhailova N."/>
            <person name="Teshima H."/>
            <person name="Han C."/>
            <person name="Tapia R."/>
            <person name="Land M."/>
            <person name="Hauser L."/>
            <person name="Kyrpides N."/>
            <person name="Ivanova N."/>
            <person name="Pagani I."/>
            <person name="Stein L."/>
            <person name="Woyke T."/>
        </authorList>
    </citation>
    <scope>NUCLEOTIDE SEQUENCE [LARGE SCALE GENOMIC DNA]</scope>
    <source>
        <strain evidence="3">MC09</strain>
    </source>
</reference>
<dbReference type="Pfam" id="PF01295">
    <property type="entry name" value="Adenylate_cycl"/>
    <property type="match status" value="1"/>
</dbReference>
<sequence length="932" mass="107533">MTSRFPPIHLGAPGEEISKKDLHAITQRFKHFNQSRLQRMREFLQPRQYEFLQLLPLLFHQNHPLLPGFVSLETPAGIPDYLPGKQTVDTAKQFSKGFTYKRKALRNYPIQSIFLMGSVGSMAFSKDSDIDIWLCHQPSLSSTELDELGQKARLIEKWAESLRLEVHFFLLNSQQFKKGENTPISSESSGEAQHYLLLEEFYRTSIYIAGRVPVWWLVPPHQESVYVHYVAHLLENRFISETDVLDFGGLQDMPLSEFVSATLWHIYKSLNSPHKALLKLFLMESYAIEFPDPQWLCVSMKQAIYSGDFSVDTLDPYLQIYNKVDGYLRQAGSTQRLNLARECFHIKIMGSSSKGSDSKARYLHDAFMEMIARRWHWPEDLLENLGNSKFWDIKKANTEHTVIRDQLQQCLRIILKITGNPIDHPDQNDDLKLLSRKLRAFLDLRPGKVEILTTRGMVYNKPDVWAISEVPLTDTESVWCLFDGRLPSQSIRPEQAIKQCETLLELFCWAVANGLYRRDINLHFHSKTQKIPDTDLSRFLAELFAFLSKYLPDKETGLDVYRQPNRWLSSVVAINLGEVLAIDDNQQQFMMSERSDPLSYGESRYCFAQGINKLSISNWGEVTLRQYSGLEGVFACLTDIFNETAKPLSAESLRVICYTRGRGRSIAIRIETVFNRLLANFAGHALRAVSRYILPAASGFCCFKLRNNVLGFYFLENHNQLMRELSSPHSQFSPVVFDEFVLEQTYIPFLYQHNQADKLQIFYHPTSKHVAVYIIDEKGSLFVRQHSNANPQHILVHYCTFIKTLQLQAKLPENIITECYEIQKNSSGVVSCQPTQVKQSGSALDLRVRIVADRLKGLAVYCNEQKFDITDVASYHSLKNYILGFRKSHEDYPFHITEIDAPDEVLGIQPFDQVQSLYYLNYKQKIEEKLNI</sequence>
<dbReference type="PIRSF" id="PIRSF001444">
    <property type="entry name" value="Adenylate_cycl"/>
    <property type="match status" value="1"/>
</dbReference>
<protein>
    <submittedName>
        <fullName evidence="2">Adenylate cyclase</fullName>
    </submittedName>
</protein>
<accession>F9ZY47</accession>
<name>F9ZY47_METMM</name>
<dbReference type="KEGG" id="mmt:Metme_1354"/>
<dbReference type="HOGENOM" id="CLU_013280_0_0_6"/>